<accession>A0A1I1M1S8</accession>
<dbReference type="GO" id="GO:0042597">
    <property type="term" value="C:periplasmic space"/>
    <property type="evidence" value="ECO:0007669"/>
    <property type="project" value="InterPro"/>
</dbReference>
<name>A0A1I1M1S8_9BACT</name>
<evidence type="ECO:0000313" key="6">
    <source>
        <dbReference type="Proteomes" id="UP000198598"/>
    </source>
</evidence>
<reference evidence="5 6" key="1">
    <citation type="submission" date="2016-10" db="EMBL/GenBank/DDBJ databases">
        <authorList>
            <person name="de Groot N.N."/>
        </authorList>
    </citation>
    <scope>NUCLEOTIDE SEQUENCE [LARGE SCALE GENOMIC DNA]</scope>
    <source>
        <strain evidence="5 6">DSM 26130</strain>
    </source>
</reference>
<dbReference type="Gene3D" id="1.50.10.100">
    <property type="entry name" value="Chondroitin AC/alginate lyase"/>
    <property type="match status" value="1"/>
</dbReference>
<dbReference type="Proteomes" id="UP000198598">
    <property type="component" value="Unassembled WGS sequence"/>
</dbReference>
<evidence type="ECO:0000256" key="3">
    <source>
        <dbReference type="SAM" id="SignalP"/>
    </source>
</evidence>
<dbReference type="AlphaFoldDB" id="A0A1I1M1S8"/>
<feature type="domain" description="Alginate lyase" evidence="4">
    <location>
        <begin position="56"/>
        <end position="333"/>
    </location>
</feature>
<dbReference type="InterPro" id="IPR008397">
    <property type="entry name" value="Alginate_lyase_dom"/>
</dbReference>
<evidence type="ECO:0000256" key="1">
    <source>
        <dbReference type="ARBA" id="ARBA00022729"/>
    </source>
</evidence>
<dbReference type="RefSeq" id="WP_093824281.1">
    <property type="nucleotide sequence ID" value="NZ_FOLQ01000002.1"/>
</dbReference>
<sequence>MQKRLLLFLVLISPYPAVVACAQSFVSGPSKTAVIATLKPHNLAEAQWAMQQQPVTVTAQTSPRSAGGRHDFFSEGDYWWPDSTNLDGPYIQRDGLTNPNNFVAHRQALIRFSRIVGALASAYVLTHDERYIQQAFRHLNAWFVDPATRMTPSLLYAQAIKGRFTGRGIGIIDTIHLMEVAQGLRTMEKAKNIDKQSVLAIRRWFADYLTWLTTHPYGKDEMNAKNNHGTCWVMQVAAFARLTNNDSLLNVCRNRYKNSLLPDQMAADGSFPQELRRTKPYGYSLFNLDAMTTICQIASIPTDNLWTYQTADGRTIRQGITYLYPFVQSKAKWPLKPDVMYWNDWPVAHPFLVFGAITFGQNEWFDTWTKLDHNPQVDEVLRNLPIRNPIIWLN</sequence>
<organism evidence="5 6">
    <name type="scientific">Spirosoma endophyticum</name>
    <dbReference type="NCBI Taxonomy" id="662367"/>
    <lineage>
        <taxon>Bacteria</taxon>
        <taxon>Pseudomonadati</taxon>
        <taxon>Bacteroidota</taxon>
        <taxon>Cytophagia</taxon>
        <taxon>Cytophagales</taxon>
        <taxon>Cytophagaceae</taxon>
        <taxon>Spirosoma</taxon>
    </lineage>
</organism>
<evidence type="ECO:0000256" key="2">
    <source>
        <dbReference type="ARBA" id="ARBA00023239"/>
    </source>
</evidence>
<protein>
    <submittedName>
        <fullName evidence="5">Alginate lyase</fullName>
    </submittedName>
</protein>
<dbReference type="EMBL" id="FOLQ01000002">
    <property type="protein sequence ID" value="SFC76563.1"/>
    <property type="molecule type" value="Genomic_DNA"/>
</dbReference>
<keyword evidence="6" id="KW-1185">Reference proteome</keyword>
<feature type="signal peptide" evidence="3">
    <location>
        <begin position="1"/>
        <end position="19"/>
    </location>
</feature>
<dbReference type="SUPFAM" id="SSF48230">
    <property type="entry name" value="Chondroitin AC/alginate lyase"/>
    <property type="match status" value="1"/>
</dbReference>
<keyword evidence="1 3" id="KW-0732">Signal</keyword>
<gene>
    <name evidence="5" type="ORF">SAMN05216167_102351</name>
</gene>
<evidence type="ECO:0000259" key="4">
    <source>
        <dbReference type="Pfam" id="PF05426"/>
    </source>
</evidence>
<dbReference type="GO" id="GO:0016829">
    <property type="term" value="F:lyase activity"/>
    <property type="evidence" value="ECO:0007669"/>
    <property type="project" value="UniProtKB-KW"/>
</dbReference>
<dbReference type="STRING" id="662367.SAMN05216167_102351"/>
<dbReference type="Pfam" id="PF05426">
    <property type="entry name" value="Alginate_lyase"/>
    <property type="match status" value="1"/>
</dbReference>
<dbReference type="InterPro" id="IPR008929">
    <property type="entry name" value="Chondroitin_lyas"/>
</dbReference>
<feature type="chain" id="PRO_5011526434" evidence="3">
    <location>
        <begin position="20"/>
        <end position="394"/>
    </location>
</feature>
<dbReference type="OrthoDB" id="7210452at2"/>
<dbReference type="PROSITE" id="PS51257">
    <property type="entry name" value="PROKAR_LIPOPROTEIN"/>
    <property type="match status" value="1"/>
</dbReference>
<proteinExistence type="predicted"/>
<keyword evidence="2 5" id="KW-0456">Lyase</keyword>
<evidence type="ECO:0000313" key="5">
    <source>
        <dbReference type="EMBL" id="SFC76563.1"/>
    </source>
</evidence>